<dbReference type="GO" id="GO:0008270">
    <property type="term" value="F:zinc ion binding"/>
    <property type="evidence" value="ECO:0007669"/>
    <property type="project" value="UniProtKB-KW"/>
</dbReference>
<dbReference type="SMART" id="SM00451">
    <property type="entry name" value="ZnF_U1"/>
    <property type="match status" value="1"/>
</dbReference>
<dbReference type="InterPro" id="IPR036869">
    <property type="entry name" value="J_dom_sf"/>
</dbReference>
<evidence type="ECO:0000256" key="4">
    <source>
        <dbReference type="ARBA" id="ARBA00074367"/>
    </source>
</evidence>
<gene>
    <name evidence="7" type="ORF">CTOB1V02_LOCUS2230</name>
</gene>
<dbReference type="InterPro" id="IPR018253">
    <property type="entry name" value="DnaJ_domain_CS"/>
</dbReference>
<dbReference type="OrthoDB" id="552049at2759"/>
<feature type="coiled-coil region" evidence="5">
    <location>
        <begin position="184"/>
        <end position="211"/>
    </location>
</feature>
<feature type="region of interest" description="Disordered" evidence="6">
    <location>
        <begin position="294"/>
        <end position="441"/>
    </location>
</feature>
<accession>A0A7R8ZJX8</accession>
<dbReference type="InterPro" id="IPR051964">
    <property type="entry name" value="Chaperone_stress_response"/>
</dbReference>
<evidence type="ECO:0000256" key="5">
    <source>
        <dbReference type="SAM" id="Coils"/>
    </source>
</evidence>
<dbReference type="PROSITE" id="PS00028">
    <property type="entry name" value="ZINC_FINGER_C2H2_1"/>
    <property type="match status" value="2"/>
</dbReference>
<keyword evidence="1" id="KW-0479">Metal-binding</keyword>
<dbReference type="InterPro" id="IPR054076">
    <property type="entry name" value="ZUO1-like_ZHD"/>
</dbReference>
<sequence length="499" mass="57275">MRCHYEVLEVKRDAEDEEIKKSYRKLALKWHPDKNIENPDEAKRQFQAIQLAYDVLSDPQERAFYDRHREAIIRGGADGEYQDKSLDVFQYFNTSCFAGYEDEEFGFFAVYRKVFDDIIAEDSEFMDSDDEKQIPGFGNSSSDYEEVVHTFYAHWQSYCTPKSYSWLDQYDLRQAGHRQKLLEETKAENARRTQEHRARQLEERRRQLAEYQEADWTKLKDEDVRGVEAAVDREFGGDCAVTGEGSGSEEEISAFFCVACDKEFKNEKAFANHEKSRRHKENVALIRELLEEEEREDLGEELEQKCSITKENDEGEDLSPAEEQEERQKKRKKKKKKPRPGVPVELEDHYSGDDAQVNAEPKDDTAQVNAEPEDDAAQENEIVVCTNDVASNGVKEESADREDGDAEEHKKSKGKKAKEARRKAKEQGVEKPSSQTATDPSAPLCAKCKAVFPTKNKLFEHLKKTGHAVPLPACSSGGVKKLCVNEEGETSRGKRRNRR</sequence>
<feature type="compositionally biased region" description="Acidic residues" evidence="6">
    <location>
        <begin position="313"/>
        <end position="325"/>
    </location>
</feature>
<dbReference type="SMART" id="SM00271">
    <property type="entry name" value="DnaJ"/>
    <property type="match status" value="1"/>
</dbReference>
<proteinExistence type="predicted"/>
<dbReference type="SUPFAM" id="SSF57667">
    <property type="entry name" value="beta-beta-alpha zinc fingers"/>
    <property type="match status" value="1"/>
</dbReference>
<dbReference type="InterPro" id="IPR036236">
    <property type="entry name" value="Znf_C2H2_sf"/>
</dbReference>
<name>A0A7R8ZJX8_9CRUS</name>
<dbReference type="Gene3D" id="1.10.287.110">
    <property type="entry name" value="DnaJ domain"/>
    <property type="match status" value="1"/>
</dbReference>
<dbReference type="FunFam" id="1.10.287.110:FF:000046">
    <property type="entry name" value="dnaJ homolog subfamily C member 21"/>
    <property type="match status" value="1"/>
</dbReference>
<dbReference type="CDD" id="cd06257">
    <property type="entry name" value="DnaJ"/>
    <property type="match status" value="1"/>
</dbReference>
<evidence type="ECO:0000256" key="1">
    <source>
        <dbReference type="ARBA" id="ARBA00022723"/>
    </source>
</evidence>
<dbReference type="InterPro" id="IPR001623">
    <property type="entry name" value="DnaJ_domain"/>
</dbReference>
<dbReference type="GO" id="GO:0003676">
    <property type="term" value="F:nucleic acid binding"/>
    <property type="evidence" value="ECO:0007669"/>
    <property type="project" value="InterPro"/>
</dbReference>
<dbReference type="SUPFAM" id="SSF46565">
    <property type="entry name" value="Chaperone J-domain"/>
    <property type="match status" value="1"/>
</dbReference>
<organism evidence="7">
    <name type="scientific">Cyprideis torosa</name>
    <dbReference type="NCBI Taxonomy" id="163714"/>
    <lineage>
        <taxon>Eukaryota</taxon>
        <taxon>Metazoa</taxon>
        <taxon>Ecdysozoa</taxon>
        <taxon>Arthropoda</taxon>
        <taxon>Crustacea</taxon>
        <taxon>Oligostraca</taxon>
        <taxon>Ostracoda</taxon>
        <taxon>Podocopa</taxon>
        <taxon>Podocopida</taxon>
        <taxon>Cytherocopina</taxon>
        <taxon>Cytheroidea</taxon>
        <taxon>Cytherideidae</taxon>
        <taxon>Cyprideis</taxon>
    </lineage>
</organism>
<feature type="compositionally biased region" description="Basic and acidic residues" evidence="6">
    <location>
        <begin position="302"/>
        <end position="312"/>
    </location>
</feature>
<protein>
    <recommendedName>
        <fullName evidence="4">DnaJ homolog subfamily C member 21</fullName>
    </recommendedName>
</protein>
<evidence type="ECO:0000256" key="2">
    <source>
        <dbReference type="ARBA" id="ARBA00022771"/>
    </source>
</evidence>
<dbReference type="PANTHER" id="PTHR44029">
    <property type="entry name" value="DNAJ HOMOLOG SUBFAMILY C MEMBER 21"/>
    <property type="match status" value="1"/>
</dbReference>
<dbReference type="PROSITE" id="PS50076">
    <property type="entry name" value="DNAJ_2"/>
    <property type="match status" value="1"/>
</dbReference>
<feature type="compositionally biased region" description="Basic residues" evidence="6">
    <location>
        <begin position="329"/>
        <end position="339"/>
    </location>
</feature>
<keyword evidence="2" id="KW-0863">Zinc-finger</keyword>
<evidence type="ECO:0000313" key="7">
    <source>
        <dbReference type="EMBL" id="CAD7224260.1"/>
    </source>
</evidence>
<keyword evidence="3" id="KW-0862">Zinc</keyword>
<dbReference type="SMART" id="SM00355">
    <property type="entry name" value="ZnF_C2H2"/>
    <property type="match status" value="2"/>
</dbReference>
<dbReference type="PANTHER" id="PTHR44029:SF1">
    <property type="entry name" value="DNAJ HOMOLOG SUBFAMILY C MEMBER 21"/>
    <property type="match status" value="1"/>
</dbReference>
<dbReference type="PROSITE" id="PS50157">
    <property type="entry name" value="ZINC_FINGER_C2H2_2"/>
    <property type="match status" value="1"/>
</dbReference>
<dbReference type="PRINTS" id="PR00625">
    <property type="entry name" value="JDOMAIN"/>
</dbReference>
<dbReference type="AlphaFoldDB" id="A0A7R8ZJX8"/>
<dbReference type="Pfam" id="PF21884">
    <property type="entry name" value="ZUO1-like_ZHD"/>
    <property type="match status" value="1"/>
</dbReference>
<dbReference type="GO" id="GO:0005737">
    <property type="term" value="C:cytoplasm"/>
    <property type="evidence" value="ECO:0007669"/>
    <property type="project" value="TreeGrafter"/>
</dbReference>
<dbReference type="EMBL" id="OB660338">
    <property type="protein sequence ID" value="CAD7224260.1"/>
    <property type="molecule type" value="Genomic_DNA"/>
</dbReference>
<reference evidence="7" key="1">
    <citation type="submission" date="2020-11" db="EMBL/GenBank/DDBJ databases">
        <authorList>
            <person name="Tran Van P."/>
        </authorList>
    </citation>
    <scope>NUCLEOTIDE SEQUENCE</scope>
</reference>
<evidence type="ECO:0000256" key="3">
    <source>
        <dbReference type="ARBA" id="ARBA00022833"/>
    </source>
</evidence>
<dbReference type="PROSITE" id="PS00636">
    <property type="entry name" value="DNAJ_1"/>
    <property type="match status" value="1"/>
</dbReference>
<dbReference type="InterPro" id="IPR022755">
    <property type="entry name" value="Znf_C2H2_jaz"/>
</dbReference>
<dbReference type="Gene3D" id="3.30.160.60">
    <property type="entry name" value="Classic Zinc Finger"/>
    <property type="match status" value="1"/>
</dbReference>
<dbReference type="Pfam" id="PF00226">
    <property type="entry name" value="DnaJ"/>
    <property type="match status" value="1"/>
</dbReference>
<dbReference type="InterPro" id="IPR003604">
    <property type="entry name" value="Matrin/U1-like-C_Znf_C2H2"/>
</dbReference>
<feature type="compositionally biased region" description="Basic residues" evidence="6">
    <location>
        <begin position="411"/>
        <end position="424"/>
    </location>
</feature>
<evidence type="ECO:0000256" key="6">
    <source>
        <dbReference type="SAM" id="MobiDB-lite"/>
    </source>
</evidence>
<dbReference type="InterPro" id="IPR013087">
    <property type="entry name" value="Znf_C2H2_type"/>
</dbReference>
<dbReference type="Pfam" id="PF12171">
    <property type="entry name" value="zf-C2H2_jaz"/>
    <property type="match status" value="1"/>
</dbReference>
<keyword evidence="5" id="KW-0175">Coiled coil</keyword>